<keyword evidence="1" id="KW-0812">Transmembrane</keyword>
<evidence type="ECO:0000313" key="2">
    <source>
        <dbReference type="EMBL" id="AYC65828.1"/>
    </source>
</evidence>
<evidence type="ECO:0000256" key="1">
    <source>
        <dbReference type="SAM" id="Phobius"/>
    </source>
</evidence>
<sequence length="72" mass="7942">MPQMFPIFWLMVAVVCLFTLLMIMTILHYDLSGSKVESEVVVPSSDSLFLGKIGDLPHNSQAPFLGVSTRVS</sequence>
<dbReference type="EMBL" id="MH001189">
    <property type="protein sequence ID" value="AYC65828.1"/>
    <property type="molecule type" value="Genomic_DNA"/>
</dbReference>
<geneLocation type="mitochondrion" evidence="2"/>
<keyword evidence="2" id="KW-0496">Mitochondrion</keyword>
<proteinExistence type="predicted"/>
<feature type="transmembrane region" description="Helical" evidence="1">
    <location>
        <begin position="6"/>
        <end position="27"/>
    </location>
</feature>
<gene>
    <name evidence="2" type="primary">ATP8</name>
</gene>
<reference evidence="2" key="1">
    <citation type="journal article" date="2018" name="Syst. Biol.">
        <title>Mitochondrial Genome Fragmentation Unites the Parasitic Lice of Eutherian Mammals.</title>
        <authorList>
            <person name="Song F."/>
            <person name="Li H."/>
            <person name="Liu G.-H."/>
            <person name="Wang W."/>
            <person name="James P."/>
            <person name="Colwell D.D."/>
            <person name="Tran A."/>
            <person name="Gong S."/>
            <person name="Cai W."/>
            <person name="Shao R."/>
        </authorList>
    </citation>
    <scope>NUCLEOTIDE SEQUENCE</scope>
    <source>
        <strain evidence="2">Minichromosome 1</strain>
    </source>
</reference>
<keyword evidence="1" id="KW-1133">Transmembrane helix</keyword>
<dbReference type="AlphaFoldDB" id="A0A386B277"/>
<organism evidence="2">
    <name type="scientific">Bovicola bovis</name>
    <name type="common">cattle chewing louse</name>
    <dbReference type="NCBI Taxonomy" id="160097"/>
    <lineage>
        <taxon>Eukaryota</taxon>
        <taxon>Metazoa</taxon>
        <taxon>Ecdysozoa</taxon>
        <taxon>Arthropoda</taxon>
        <taxon>Hexapoda</taxon>
        <taxon>Insecta</taxon>
        <taxon>Pterygota</taxon>
        <taxon>Neoptera</taxon>
        <taxon>Paraneoptera</taxon>
        <taxon>Psocodea</taxon>
        <taxon>Troctomorpha</taxon>
        <taxon>Phthiraptera</taxon>
        <taxon>Ischnocera</taxon>
        <taxon>Bovicoliidae</taxon>
        <taxon>Bovicola</taxon>
    </lineage>
</organism>
<name>A0A386B277_9NEOP</name>
<keyword evidence="1" id="KW-0472">Membrane</keyword>
<protein>
    <submittedName>
        <fullName evidence="2">ATP synthase F0 subunit 8</fullName>
    </submittedName>
</protein>
<accession>A0A386B277</accession>